<dbReference type="SUPFAM" id="SSF81321">
    <property type="entry name" value="Family A G protein-coupled receptor-like"/>
    <property type="match status" value="1"/>
</dbReference>
<feature type="transmembrane region" description="Helical" evidence="5">
    <location>
        <begin position="141"/>
        <end position="162"/>
    </location>
</feature>
<dbReference type="InterPro" id="IPR019424">
    <property type="entry name" value="7TM_GPCR_Srsx"/>
</dbReference>
<dbReference type="PANTHER" id="PTHR23360">
    <property type="entry name" value="G-PROTEIN COUPLED RECEPTORS FAMILY 1 PROFILE DOMAIN-CONTAINING PROTEIN-RELATED"/>
    <property type="match status" value="1"/>
</dbReference>
<feature type="transmembrane region" description="Helical" evidence="5">
    <location>
        <begin position="260"/>
        <end position="285"/>
    </location>
</feature>
<dbReference type="InterPro" id="IPR000276">
    <property type="entry name" value="GPCR_Rhodpsn"/>
</dbReference>
<dbReference type="AlphaFoldDB" id="A0A6V7W9I3"/>
<dbReference type="Gene3D" id="1.20.1070.10">
    <property type="entry name" value="Rhodopsin 7-helix transmembrane proteins"/>
    <property type="match status" value="1"/>
</dbReference>
<keyword evidence="3 5" id="KW-1133">Transmembrane helix</keyword>
<evidence type="ECO:0000259" key="6">
    <source>
        <dbReference type="PROSITE" id="PS50262"/>
    </source>
</evidence>
<proteinExistence type="predicted"/>
<dbReference type="GO" id="GO:0004930">
    <property type="term" value="F:G protein-coupled receptor activity"/>
    <property type="evidence" value="ECO:0007669"/>
    <property type="project" value="InterPro"/>
</dbReference>
<feature type="transmembrane region" description="Helical" evidence="5">
    <location>
        <begin position="23"/>
        <end position="49"/>
    </location>
</feature>
<evidence type="ECO:0000313" key="8">
    <source>
        <dbReference type="Proteomes" id="UP000580250"/>
    </source>
</evidence>
<evidence type="ECO:0000256" key="5">
    <source>
        <dbReference type="SAM" id="Phobius"/>
    </source>
</evidence>
<feature type="transmembrane region" description="Helical" evidence="5">
    <location>
        <begin position="81"/>
        <end position="100"/>
    </location>
</feature>
<dbReference type="SMART" id="SM01381">
    <property type="entry name" value="7TM_GPCR_Srsx"/>
    <property type="match status" value="1"/>
</dbReference>
<dbReference type="OrthoDB" id="5820127at2759"/>
<evidence type="ECO:0000256" key="4">
    <source>
        <dbReference type="ARBA" id="ARBA00023136"/>
    </source>
</evidence>
<dbReference type="InterPro" id="IPR017452">
    <property type="entry name" value="GPCR_Rhodpsn_7TM"/>
</dbReference>
<gene>
    <name evidence="7" type="ORF">MENT_LOCUS35700</name>
</gene>
<dbReference type="Pfam" id="PF10320">
    <property type="entry name" value="7TM_GPCR_Srsx"/>
    <property type="match status" value="1"/>
</dbReference>
<dbReference type="GO" id="GO:0016020">
    <property type="term" value="C:membrane"/>
    <property type="evidence" value="ECO:0007669"/>
    <property type="project" value="UniProtKB-SubCell"/>
</dbReference>
<evidence type="ECO:0000313" key="7">
    <source>
        <dbReference type="EMBL" id="CAD2183408.1"/>
    </source>
</evidence>
<dbReference type="EMBL" id="CAJEWN010000467">
    <property type="protein sequence ID" value="CAD2183408.1"/>
    <property type="molecule type" value="Genomic_DNA"/>
</dbReference>
<evidence type="ECO:0000256" key="1">
    <source>
        <dbReference type="ARBA" id="ARBA00004370"/>
    </source>
</evidence>
<comment type="subcellular location">
    <subcellularLocation>
        <location evidence="1">Membrane</location>
    </subcellularLocation>
</comment>
<keyword evidence="2 5" id="KW-0812">Transmembrane</keyword>
<evidence type="ECO:0000256" key="3">
    <source>
        <dbReference type="ARBA" id="ARBA00022989"/>
    </source>
</evidence>
<reference evidence="7 8" key="1">
    <citation type="submission" date="2020-08" db="EMBL/GenBank/DDBJ databases">
        <authorList>
            <person name="Koutsovoulos G."/>
            <person name="Danchin GJ E."/>
        </authorList>
    </citation>
    <scope>NUCLEOTIDE SEQUENCE [LARGE SCALE GENOMIC DNA]</scope>
</reference>
<sequence>MNNSTTLPAIFLAYQTPGFHLPLFLPALSLTIPATIGIILNSSVCYITWKYWGKYTTFKSKTSILLAINSFLEIGHQSGHFVFFFISLTGINFIPVSMAIKMQGHSIVCANIVNIMFLTMSVDRVIAVSFPIFYAHINFRFYIFLHILPIFTLSVFILYQMVSQIGAHLDFPVTGNLADIFGLTSIFDTRLFYTPFLIISIVLHIIVGFIVKYKGDLANEKLRKLFRSLSLIVFVNIGGYFTFTVMFLLIMAFLPISPEMIWYLSGYLAVILNISAAVNAPILYFNR</sequence>
<dbReference type="PROSITE" id="PS50262">
    <property type="entry name" value="G_PROTEIN_RECEP_F1_2"/>
    <property type="match status" value="1"/>
</dbReference>
<dbReference type="InterPro" id="IPR047130">
    <property type="entry name" value="7TM_GPCR_Srsx_nematod"/>
</dbReference>
<keyword evidence="4 5" id="KW-0472">Membrane</keyword>
<name>A0A6V7W9I3_MELEN</name>
<evidence type="ECO:0000256" key="2">
    <source>
        <dbReference type="ARBA" id="ARBA00022692"/>
    </source>
</evidence>
<feature type="transmembrane region" description="Helical" evidence="5">
    <location>
        <begin position="231"/>
        <end position="254"/>
    </location>
</feature>
<comment type="caution">
    <text evidence="7">The sequence shown here is derived from an EMBL/GenBank/DDBJ whole genome shotgun (WGS) entry which is preliminary data.</text>
</comment>
<feature type="transmembrane region" description="Helical" evidence="5">
    <location>
        <begin position="191"/>
        <end position="211"/>
    </location>
</feature>
<accession>A0A6V7W9I3</accession>
<protein>
    <recommendedName>
        <fullName evidence="6">G-protein coupled receptors family 1 profile domain-containing protein</fullName>
    </recommendedName>
</protein>
<feature type="domain" description="G-protein coupled receptors family 1 profile" evidence="6">
    <location>
        <begin position="116"/>
        <end position="284"/>
    </location>
</feature>
<dbReference type="Proteomes" id="UP000580250">
    <property type="component" value="Unassembled WGS sequence"/>
</dbReference>
<organism evidence="7 8">
    <name type="scientific">Meloidogyne enterolobii</name>
    <name type="common">Root-knot nematode worm</name>
    <name type="synonym">Meloidogyne mayaguensis</name>
    <dbReference type="NCBI Taxonomy" id="390850"/>
    <lineage>
        <taxon>Eukaryota</taxon>
        <taxon>Metazoa</taxon>
        <taxon>Ecdysozoa</taxon>
        <taxon>Nematoda</taxon>
        <taxon>Chromadorea</taxon>
        <taxon>Rhabditida</taxon>
        <taxon>Tylenchina</taxon>
        <taxon>Tylenchomorpha</taxon>
        <taxon>Tylenchoidea</taxon>
        <taxon>Meloidogynidae</taxon>
        <taxon>Meloidogyninae</taxon>
        <taxon>Meloidogyne</taxon>
    </lineage>
</organism>
<feature type="transmembrane region" description="Helical" evidence="5">
    <location>
        <begin position="112"/>
        <end position="134"/>
    </location>
</feature>